<organism evidence="1 2">
    <name type="scientific">Agaribacillus aureus</name>
    <dbReference type="NCBI Taxonomy" id="3051825"/>
    <lineage>
        <taxon>Bacteria</taxon>
        <taxon>Pseudomonadati</taxon>
        <taxon>Bacteroidota</taxon>
        <taxon>Cytophagia</taxon>
        <taxon>Cytophagales</taxon>
        <taxon>Splendidivirgaceae</taxon>
        <taxon>Agaribacillus</taxon>
    </lineage>
</organism>
<evidence type="ECO:0000313" key="2">
    <source>
        <dbReference type="Proteomes" id="UP001172083"/>
    </source>
</evidence>
<comment type="caution">
    <text evidence="1">The sequence shown here is derived from an EMBL/GenBank/DDBJ whole genome shotgun (WGS) entry which is preliminary data.</text>
</comment>
<dbReference type="PANTHER" id="PTHR36456:SF1">
    <property type="entry name" value="UPF0232 PROTEIN SCO3875"/>
    <property type="match status" value="1"/>
</dbReference>
<dbReference type="InterPro" id="IPR007922">
    <property type="entry name" value="DciA-like"/>
</dbReference>
<accession>A0ABT8LES3</accession>
<dbReference type="PANTHER" id="PTHR36456">
    <property type="entry name" value="UPF0232 PROTEIN SCO3875"/>
    <property type="match status" value="1"/>
</dbReference>
<reference evidence="1" key="1">
    <citation type="submission" date="2023-06" db="EMBL/GenBank/DDBJ databases">
        <title>Genomic of Agaribacillus aureum.</title>
        <authorList>
            <person name="Wang G."/>
        </authorList>
    </citation>
    <scope>NUCLEOTIDE SEQUENCE</scope>
    <source>
        <strain evidence="1">BMA12</strain>
    </source>
</reference>
<protein>
    <submittedName>
        <fullName evidence="1">DUF721 domain-containing protein</fullName>
    </submittedName>
</protein>
<keyword evidence="2" id="KW-1185">Reference proteome</keyword>
<proteinExistence type="predicted"/>
<gene>
    <name evidence="1" type="ORF">QQ020_29715</name>
</gene>
<dbReference type="Pfam" id="PF05258">
    <property type="entry name" value="DciA"/>
    <property type="match status" value="1"/>
</dbReference>
<name>A0ABT8LES3_9BACT</name>
<dbReference type="Proteomes" id="UP001172083">
    <property type="component" value="Unassembled WGS sequence"/>
</dbReference>
<sequence length="106" mass="12327">MKYKKNDPTSQRRSNTYTVGEAIKDLLNVYRLQGKFDETRLVDSWEQLMGKSIAARTNKLFIKDKKLFVQVNSAPLKNELKLSKPKIIEIFEKEIGKDIINEIVLL</sequence>
<evidence type="ECO:0000313" key="1">
    <source>
        <dbReference type="EMBL" id="MDN5216283.1"/>
    </source>
</evidence>
<dbReference type="EMBL" id="JAUJEB010000008">
    <property type="protein sequence ID" value="MDN5216283.1"/>
    <property type="molecule type" value="Genomic_DNA"/>
</dbReference>
<dbReference type="RefSeq" id="WP_346761620.1">
    <property type="nucleotide sequence ID" value="NZ_JAUJEB010000008.1"/>
</dbReference>